<comment type="caution">
    <text evidence="1">The sequence shown here is derived from an EMBL/GenBank/DDBJ whole genome shotgun (WGS) entry which is preliminary data.</text>
</comment>
<dbReference type="Proteomes" id="UP000499080">
    <property type="component" value="Unassembled WGS sequence"/>
</dbReference>
<name>A0A4Y2DVI7_ARAVE</name>
<gene>
    <name evidence="1" type="ORF">AVEN_224116_1</name>
</gene>
<keyword evidence="2" id="KW-1185">Reference proteome</keyword>
<organism evidence="1 2">
    <name type="scientific">Araneus ventricosus</name>
    <name type="common">Orbweaver spider</name>
    <name type="synonym">Epeira ventricosa</name>
    <dbReference type="NCBI Taxonomy" id="182803"/>
    <lineage>
        <taxon>Eukaryota</taxon>
        <taxon>Metazoa</taxon>
        <taxon>Ecdysozoa</taxon>
        <taxon>Arthropoda</taxon>
        <taxon>Chelicerata</taxon>
        <taxon>Arachnida</taxon>
        <taxon>Araneae</taxon>
        <taxon>Araneomorphae</taxon>
        <taxon>Entelegynae</taxon>
        <taxon>Araneoidea</taxon>
        <taxon>Araneidae</taxon>
        <taxon>Araneus</taxon>
    </lineage>
</organism>
<proteinExistence type="predicted"/>
<evidence type="ECO:0000313" key="2">
    <source>
        <dbReference type="Proteomes" id="UP000499080"/>
    </source>
</evidence>
<evidence type="ECO:0000313" key="1">
    <source>
        <dbReference type="EMBL" id="GBM20870.1"/>
    </source>
</evidence>
<reference evidence="1 2" key="1">
    <citation type="journal article" date="2019" name="Sci. Rep.">
        <title>Orb-weaving spider Araneus ventricosus genome elucidates the spidroin gene catalogue.</title>
        <authorList>
            <person name="Kono N."/>
            <person name="Nakamura H."/>
            <person name="Ohtoshi R."/>
            <person name="Moran D.A.P."/>
            <person name="Shinohara A."/>
            <person name="Yoshida Y."/>
            <person name="Fujiwara M."/>
            <person name="Mori M."/>
            <person name="Tomita M."/>
            <person name="Arakawa K."/>
        </authorList>
    </citation>
    <scope>NUCLEOTIDE SEQUENCE [LARGE SCALE GENOMIC DNA]</scope>
</reference>
<protein>
    <submittedName>
        <fullName evidence="1">Uncharacterized protein</fullName>
    </submittedName>
</protein>
<accession>A0A4Y2DVI7</accession>
<dbReference type="AlphaFoldDB" id="A0A4Y2DVI7"/>
<sequence>MAIRRLAAALFKESNILASICNFHSKFSPFDDYVGAQVWRETVEDKLPDEISKVGLPKSLTKLLIDTVKPMSRQVRGWKEFHEKYLHDSHGEEIHFDEPILEKLRWTAAGAVDYRKTAGELIRSDFIDIVKRYKLACLYCMEDCIPMFWKELPSENKQYFCRKTDRRLQSGGLGLEFWWPYIIKGQESKLDSLTRSYRGDQISFDQYAFQCSAEKGNKTAAEYFFQKLKPEEKGDFLMSTTRTIVEFDFDWDRRFPLEKFSELLSYLLSVMTPDQQMRIFQELSFKSLSWFLKWPLQDLFSEIADLIWDFLPERRYNSVLSIIHGNFKDSGHYCLKLFEEFFQRIPPDFWKSFVDRQCELGSHFHSILLQQDIKALEILFRSLDAAARARLVFSFPAFDNFRYCIVINKWDVVEVCLREASLSKEDRKRLKEDFMGYLKRIKVGVMKLKTRKWSRFFHFLDEMDDPSKRCSEDETPTVAKKRKT</sequence>
<dbReference type="EMBL" id="BGPR01000449">
    <property type="protein sequence ID" value="GBM20870.1"/>
    <property type="molecule type" value="Genomic_DNA"/>
</dbReference>